<evidence type="ECO:0000313" key="8">
    <source>
        <dbReference type="EMBL" id="KAH7369129.1"/>
    </source>
</evidence>
<sequence length="334" mass="37849">MRDPFPLEPIPWLVEATRPYASALAMPSLPYHIHEVFASALLYTFIYWPVSPLISKLFVGKSYNALPRGRRINWDAHVVSMFQSLLINALALWVIFFDDERRAMDVQERVWGYTGASGMIQALAAGYFLWDLFVTSFNMDVFGPGTLAHAIAALAVYSFGFRPFVNFYAPIFILWELSTPFLNVHWFFDKTGMTGTRAQLYNGLMLLFTFFSCRLVFGTWQSYCAFRDIWSLLGSNPVLPKAADGTELPASDVLRFATSATAIPLWLGVIYLISNCVLNFLNFYWFIMMIKAVRKRFQPAPEKKPQLVAAQAVSTAHISSESPVSATKARRRKA</sequence>
<dbReference type="GO" id="GO:0016020">
    <property type="term" value="C:membrane"/>
    <property type="evidence" value="ECO:0007669"/>
    <property type="project" value="UniProtKB-SubCell"/>
</dbReference>
<evidence type="ECO:0000256" key="5">
    <source>
        <dbReference type="PROSITE-ProRule" id="PRU00205"/>
    </source>
</evidence>
<evidence type="ECO:0000256" key="2">
    <source>
        <dbReference type="ARBA" id="ARBA00022692"/>
    </source>
</evidence>
<keyword evidence="9" id="KW-1185">Reference proteome</keyword>
<dbReference type="Pfam" id="PF03798">
    <property type="entry name" value="TRAM_LAG1_CLN8"/>
    <property type="match status" value="1"/>
</dbReference>
<comment type="subcellular location">
    <subcellularLocation>
        <location evidence="1">Membrane</location>
        <topology evidence="1">Multi-pass membrane protein</topology>
    </subcellularLocation>
</comment>
<dbReference type="OrthoDB" id="10266980at2759"/>
<dbReference type="PANTHER" id="PTHR13439">
    <property type="entry name" value="CT120 PROTEIN"/>
    <property type="match status" value="1"/>
</dbReference>
<gene>
    <name evidence="8" type="ORF">B0T11DRAFT_278264</name>
</gene>
<organism evidence="8 9">
    <name type="scientific">Plectosphaerella cucumerina</name>
    <dbReference type="NCBI Taxonomy" id="40658"/>
    <lineage>
        <taxon>Eukaryota</taxon>
        <taxon>Fungi</taxon>
        <taxon>Dikarya</taxon>
        <taxon>Ascomycota</taxon>
        <taxon>Pezizomycotina</taxon>
        <taxon>Sordariomycetes</taxon>
        <taxon>Hypocreomycetidae</taxon>
        <taxon>Glomerellales</taxon>
        <taxon>Plectosphaerellaceae</taxon>
        <taxon>Plectosphaerella</taxon>
    </lineage>
</organism>
<dbReference type="PROSITE" id="PS50922">
    <property type="entry name" value="TLC"/>
    <property type="match status" value="1"/>
</dbReference>
<dbReference type="PANTHER" id="PTHR13439:SF0">
    <property type="entry name" value="TOPOISOMERASE I DAMAGE AFFECTED PROTEIN 4"/>
    <property type="match status" value="1"/>
</dbReference>
<accession>A0A8K0TT24</accession>
<evidence type="ECO:0000256" key="3">
    <source>
        <dbReference type="ARBA" id="ARBA00022989"/>
    </source>
</evidence>
<keyword evidence="2 5" id="KW-0812">Transmembrane</keyword>
<dbReference type="GO" id="GO:0055088">
    <property type="term" value="P:lipid homeostasis"/>
    <property type="evidence" value="ECO:0007669"/>
    <property type="project" value="TreeGrafter"/>
</dbReference>
<feature type="transmembrane region" description="Helical" evidence="6">
    <location>
        <begin position="110"/>
        <end position="129"/>
    </location>
</feature>
<dbReference type="InterPro" id="IPR050846">
    <property type="entry name" value="TLCD"/>
</dbReference>
<feature type="transmembrane region" description="Helical" evidence="6">
    <location>
        <begin position="36"/>
        <end position="55"/>
    </location>
</feature>
<evidence type="ECO:0000256" key="6">
    <source>
        <dbReference type="SAM" id="Phobius"/>
    </source>
</evidence>
<feature type="transmembrane region" description="Helical" evidence="6">
    <location>
        <begin position="141"/>
        <end position="161"/>
    </location>
</feature>
<keyword evidence="3 6" id="KW-1133">Transmembrane helix</keyword>
<feature type="transmembrane region" description="Helical" evidence="6">
    <location>
        <begin position="167"/>
        <end position="188"/>
    </location>
</feature>
<evidence type="ECO:0000256" key="4">
    <source>
        <dbReference type="ARBA" id="ARBA00023136"/>
    </source>
</evidence>
<dbReference type="SMART" id="SM00724">
    <property type="entry name" value="TLC"/>
    <property type="match status" value="1"/>
</dbReference>
<protein>
    <submittedName>
        <fullName evidence="8">DUF887 domain-containing protein</fullName>
    </submittedName>
</protein>
<feature type="transmembrane region" description="Helical" evidence="6">
    <location>
        <begin position="200"/>
        <end position="220"/>
    </location>
</feature>
<keyword evidence="4 5" id="KW-0472">Membrane</keyword>
<dbReference type="GO" id="GO:0005783">
    <property type="term" value="C:endoplasmic reticulum"/>
    <property type="evidence" value="ECO:0007669"/>
    <property type="project" value="TreeGrafter"/>
</dbReference>
<feature type="transmembrane region" description="Helical" evidence="6">
    <location>
        <begin position="76"/>
        <end position="98"/>
    </location>
</feature>
<name>A0A8K0TT24_9PEZI</name>
<dbReference type="AlphaFoldDB" id="A0A8K0TT24"/>
<feature type="transmembrane region" description="Helical" evidence="6">
    <location>
        <begin position="263"/>
        <end position="287"/>
    </location>
</feature>
<evidence type="ECO:0000259" key="7">
    <source>
        <dbReference type="PROSITE" id="PS50922"/>
    </source>
</evidence>
<feature type="domain" description="TLC" evidence="7">
    <location>
        <begin position="69"/>
        <end position="298"/>
    </location>
</feature>
<evidence type="ECO:0000313" key="9">
    <source>
        <dbReference type="Proteomes" id="UP000813385"/>
    </source>
</evidence>
<dbReference type="InterPro" id="IPR006634">
    <property type="entry name" value="TLC-dom"/>
</dbReference>
<comment type="caution">
    <text evidence="8">The sequence shown here is derived from an EMBL/GenBank/DDBJ whole genome shotgun (WGS) entry which is preliminary data.</text>
</comment>
<dbReference type="EMBL" id="JAGPXD010000002">
    <property type="protein sequence ID" value="KAH7369129.1"/>
    <property type="molecule type" value="Genomic_DNA"/>
</dbReference>
<reference evidence="8" key="1">
    <citation type="journal article" date="2021" name="Nat. Commun.">
        <title>Genetic determinants of endophytism in the Arabidopsis root mycobiome.</title>
        <authorList>
            <person name="Mesny F."/>
            <person name="Miyauchi S."/>
            <person name="Thiergart T."/>
            <person name="Pickel B."/>
            <person name="Atanasova L."/>
            <person name="Karlsson M."/>
            <person name="Huettel B."/>
            <person name="Barry K.W."/>
            <person name="Haridas S."/>
            <person name="Chen C."/>
            <person name="Bauer D."/>
            <person name="Andreopoulos W."/>
            <person name="Pangilinan J."/>
            <person name="LaButti K."/>
            <person name="Riley R."/>
            <person name="Lipzen A."/>
            <person name="Clum A."/>
            <person name="Drula E."/>
            <person name="Henrissat B."/>
            <person name="Kohler A."/>
            <person name="Grigoriev I.V."/>
            <person name="Martin F.M."/>
            <person name="Hacquard S."/>
        </authorList>
    </citation>
    <scope>NUCLEOTIDE SEQUENCE</scope>
    <source>
        <strain evidence="8">MPI-CAGE-AT-0016</strain>
    </source>
</reference>
<evidence type="ECO:0000256" key="1">
    <source>
        <dbReference type="ARBA" id="ARBA00004141"/>
    </source>
</evidence>
<dbReference type="Proteomes" id="UP000813385">
    <property type="component" value="Unassembled WGS sequence"/>
</dbReference>
<proteinExistence type="predicted"/>